<keyword evidence="2" id="KW-0812">Transmembrane</keyword>
<evidence type="ECO:0000256" key="6">
    <source>
        <dbReference type="SAM" id="MobiDB-lite"/>
    </source>
</evidence>
<dbReference type="Gene3D" id="2.60.40.150">
    <property type="entry name" value="C2 domain"/>
    <property type="match status" value="1"/>
</dbReference>
<dbReference type="HOGENOM" id="CLU_528519_0_0_1"/>
<dbReference type="InterPro" id="IPR037724">
    <property type="entry name" value="C2E_Ferlin"/>
</dbReference>
<dbReference type="PROSITE" id="PS50004">
    <property type="entry name" value="C2"/>
    <property type="match status" value="1"/>
</dbReference>
<dbReference type="PANTHER" id="PTHR12546">
    <property type="entry name" value="FER-1-LIKE"/>
    <property type="match status" value="1"/>
</dbReference>
<evidence type="ECO:0000313" key="9">
    <source>
        <dbReference type="EnsemblMetazoa" id="CapteP185772"/>
    </source>
</evidence>
<keyword evidence="4" id="KW-1133">Transmembrane helix</keyword>
<dbReference type="InterPro" id="IPR000008">
    <property type="entry name" value="C2_dom"/>
</dbReference>
<evidence type="ECO:0000313" key="10">
    <source>
        <dbReference type="Proteomes" id="UP000014760"/>
    </source>
</evidence>
<feature type="domain" description="C2" evidence="7">
    <location>
        <begin position="178"/>
        <end position="292"/>
    </location>
</feature>
<dbReference type="PANTHER" id="PTHR12546:SF60">
    <property type="entry name" value="MISFIRE, ISOFORM F"/>
    <property type="match status" value="1"/>
</dbReference>
<dbReference type="InterPro" id="IPR055072">
    <property type="entry name" value="Ferlin_DSRM"/>
</dbReference>
<keyword evidence="3" id="KW-0677">Repeat</keyword>
<accession>R7VM63</accession>
<organism evidence="8">
    <name type="scientific">Capitella teleta</name>
    <name type="common">Polychaete worm</name>
    <dbReference type="NCBI Taxonomy" id="283909"/>
    <lineage>
        <taxon>Eukaryota</taxon>
        <taxon>Metazoa</taxon>
        <taxon>Spiralia</taxon>
        <taxon>Lophotrochozoa</taxon>
        <taxon>Annelida</taxon>
        <taxon>Polychaeta</taxon>
        <taxon>Sedentaria</taxon>
        <taxon>Scolecida</taxon>
        <taxon>Capitellidae</taxon>
        <taxon>Capitella</taxon>
    </lineage>
</organism>
<name>R7VM63_CAPTE</name>
<reference evidence="9" key="3">
    <citation type="submission" date="2015-06" db="UniProtKB">
        <authorList>
            <consortium name="EnsemblMetazoa"/>
        </authorList>
    </citation>
    <scope>IDENTIFICATION</scope>
</reference>
<keyword evidence="5" id="KW-0472">Membrane</keyword>
<proteinExistence type="predicted"/>
<dbReference type="STRING" id="283909.R7VM63"/>
<dbReference type="Proteomes" id="UP000014760">
    <property type="component" value="Unassembled WGS sequence"/>
</dbReference>
<gene>
    <name evidence="8" type="ORF">CAPTEDRAFT_185772</name>
</gene>
<dbReference type="EMBL" id="AMQN01003838">
    <property type="status" value="NOT_ANNOTATED_CDS"/>
    <property type="molecule type" value="Genomic_DNA"/>
</dbReference>
<evidence type="ECO:0000259" key="7">
    <source>
        <dbReference type="PROSITE" id="PS50004"/>
    </source>
</evidence>
<evidence type="ECO:0000256" key="4">
    <source>
        <dbReference type="ARBA" id="ARBA00022989"/>
    </source>
</evidence>
<dbReference type="AlphaFoldDB" id="R7VM63"/>
<dbReference type="GO" id="GO:0016020">
    <property type="term" value="C:membrane"/>
    <property type="evidence" value="ECO:0007669"/>
    <property type="project" value="UniProtKB-SubCell"/>
</dbReference>
<dbReference type="GO" id="GO:0007009">
    <property type="term" value="P:plasma membrane organization"/>
    <property type="evidence" value="ECO:0007669"/>
    <property type="project" value="TreeGrafter"/>
</dbReference>
<feature type="compositionally biased region" description="Polar residues" evidence="6">
    <location>
        <begin position="16"/>
        <end position="43"/>
    </location>
</feature>
<reference evidence="8 10" key="2">
    <citation type="journal article" date="2013" name="Nature">
        <title>Insights into bilaterian evolution from three spiralian genomes.</title>
        <authorList>
            <person name="Simakov O."/>
            <person name="Marletaz F."/>
            <person name="Cho S.J."/>
            <person name="Edsinger-Gonzales E."/>
            <person name="Havlak P."/>
            <person name="Hellsten U."/>
            <person name="Kuo D.H."/>
            <person name="Larsson T."/>
            <person name="Lv J."/>
            <person name="Arendt D."/>
            <person name="Savage R."/>
            <person name="Osoegawa K."/>
            <person name="de Jong P."/>
            <person name="Grimwood J."/>
            <person name="Chapman J.A."/>
            <person name="Shapiro H."/>
            <person name="Aerts A."/>
            <person name="Otillar R.P."/>
            <person name="Terry A.Y."/>
            <person name="Boore J.L."/>
            <person name="Grigoriev I.V."/>
            <person name="Lindberg D.R."/>
            <person name="Seaver E.C."/>
            <person name="Weisblat D.A."/>
            <person name="Putnam N.H."/>
            <person name="Rokhsar D.S."/>
        </authorList>
    </citation>
    <scope>NUCLEOTIDE SEQUENCE</scope>
    <source>
        <strain evidence="8 10">I ESC-2004</strain>
    </source>
</reference>
<dbReference type="EMBL" id="KB292015">
    <property type="protein sequence ID" value="ELU18290.1"/>
    <property type="molecule type" value="Genomic_DNA"/>
</dbReference>
<comment type="subcellular location">
    <subcellularLocation>
        <location evidence="1">Membrane</location>
        <topology evidence="1">Single-pass membrane protein</topology>
    </subcellularLocation>
</comment>
<dbReference type="CDD" id="cd04037">
    <property type="entry name" value="C2E_Ferlin"/>
    <property type="match status" value="1"/>
</dbReference>
<evidence type="ECO:0000256" key="1">
    <source>
        <dbReference type="ARBA" id="ARBA00004167"/>
    </source>
</evidence>
<evidence type="ECO:0000256" key="3">
    <source>
        <dbReference type="ARBA" id="ARBA00022737"/>
    </source>
</evidence>
<evidence type="ECO:0000313" key="8">
    <source>
        <dbReference type="EMBL" id="ELU18290.1"/>
    </source>
</evidence>
<dbReference type="Pfam" id="PF00168">
    <property type="entry name" value="C2"/>
    <property type="match status" value="1"/>
</dbReference>
<protein>
    <recommendedName>
        <fullName evidence="7">C2 domain-containing protein</fullName>
    </recommendedName>
</protein>
<dbReference type="OMA" id="IRSWHTE"/>
<feature type="non-terminal residue" evidence="8">
    <location>
        <position position="516"/>
    </location>
</feature>
<dbReference type="InterPro" id="IPR037721">
    <property type="entry name" value="Ferlin"/>
</dbReference>
<dbReference type="EnsemblMetazoa" id="CapteT185772">
    <property type="protein sequence ID" value="CapteP185772"/>
    <property type="gene ID" value="CapteG185772"/>
</dbReference>
<feature type="region of interest" description="Disordered" evidence="6">
    <location>
        <begin position="1"/>
        <end position="81"/>
    </location>
</feature>
<dbReference type="Pfam" id="PF22901">
    <property type="entry name" value="dsrm_Ferlin"/>
    <property type="match status" value="1"/>
</dbReference>
<evidence type="ECO:0000256" key="2">
    <source>
        <dbReference type="ARBA" id="ARBA00022692"/>
    </source>
</evidence>
<dbReference type="OrthoDB" id="6268071at2759"/>
<evidence type="ECO:0000256" key="5">
    <source>
        <dbReference type="ARBA" id="ARBA00023136"/>
    </source>
</evidence>
<reference evidence="10" key="1">
    <citation type="submission" date="2012-12" db="EMBL/GenBank/DDBJ databases">
        <authorList>
            <person name="Hellsten U."/>
            <person name="Grimwood J."/>
            <person name="Chapman J.A."/>
            <person name="Shapiro H."/>
            <person name="Aerts A."/>
            <person name="Otillar R.P."/>
            <person name="Terry A.Y."/>
            <person name="Boore J.L."/>
            <person name="Simakov O."/>
            <person name="Marletaz F."/>
            <person name="Cho S.-J."/>
            <person name="Edsinger-Gonzales E."/>
            <person name="Havlak P."/>
            <person name="Kuo D.-H."/>
            <person name="Larsson T."/>
            <person name="Lv J."/>
            <person name="Arendt D."/>
            <person name="Savage R."/>
            <person name="Osoegawa K."/>
            <person name="de Jong P."/>
            <person name="Lindberg D.R."/>
            <person name="Seaver E.C."/>
            <person name="Weisblat D.A."/>
            <person name="Putnam N.H."/>
            <person name="Grigoriev I.V."/>
            <person name="Rokhsar D.S."/>
        </authorList>
    </citation>
    <scope>NUCLEOTIDE SEQUENCE</scope>
    <source>
        <strain evidence="10">I ESC-2004</strain>
    </source>
</reference>
<dbReference type="InterPro" id="IPR035892">
    <property type="entry name" value="C2_domain_sf"/>
</dbReference>
<keyword evidence="10" id="KW-1185">Reference proteome</keyword>
<feature type="compositionally biased region" description="Basic and acidic residues" evidence="6">
    <location>
        <begin position="48"/>
        <end position="80"/>
    </location>
</feature>
<sequence length="516" mass="57417">MEAELAPADPLDVDNKQISENLTHASQQSTTEYGSIPNGTTNGEDPEFDPKQAKKLEKELKKMEGKREGGGGGGHGDKKTLRGTARAVALASKLSPKSQRKKDQVNAHVAQLKVYPHELEMQPEFNGFKEWLHTFELMRGKKTGDAEDDESRVVGKFKGSLKIYKIPLPPDIEDSTITGGDPQYGLFQGLPNNEPLHVLCRIYIVKANDLHPADMNGKADPYIVLRIGKNTINDKDNYISKQCFEVEGTFPMDSLLVVQIFDWDLVGTDDLIGETHIDLENRFYSRHRATCGIGSKYELEGYNCWRDPMKPSQILQKLCKEGKVDGPYHQPSKIRVGNRIFTAPIEYDEDGSKFNASALHSREPTLVHSPSIKSEIDIVLEIGLTKSMSCGINCQCVNANPWKELGVGSSLLNARIQQADRCLTGLYDRLFAGELCLKRIDGGGQRVNLSASEKASRQIYGHIKQDGPGTKRSSEEHLALAVLQHWEEIPKVGCPLVPEHVETRPLYHPDKPGIEQ</sequence>
<dbReference type="SUPFAM" id="SSF49562">
    <property type="entry name" value="C2 domain (Calcium/lipid-binding domain, CaLB)"/>
    <property type="match status" value="1"/>
</dbReference>